<proteinExistence type="predicted"/>
<evidence type="ECO:0000313" key="10">
    <source>
        <dbReference type="Proteomes" id="UP000244722"/>
    </source>
</evidence>
<dbReference type="GO" id="GO:0005667">
    <property type="term" value="C:transcription regulator complex"/>
    <property type="evidence" value="ECO:0007669"/>
    <property type="project" value="TreeGrafter"/>
</dbReference>
<dbReference type="PROSITE" id="PS50157">
    <property type="entry name" value="ZINC_FINGER_C2H2_2"/>
    <property type="match status" value="2"/>
</dbReference>
<comment type="caution">
    <text evidence="9">The sequence shown here is derived from an EMBL/GenBank/DDBJ whole genome shotgun (WGS) entry which is preliminary data.</text>
</comment>
<dbReference type="InterPro" id="IPR036236">
    <property type="entry name" value="Znf_C2H2_sf"/>
</dbReference>
<dbReference type="GO" id="GO:0000785">
    <property type="term" value="C:chromatin"/>
    <property type="evidence" value="ECO:0007669"/>
    <property type="project" value="TreeGrafter"/>
</dbReference>
<keyword evidence="4" id="KW-0862">Zinc</keyword>
<evidence type="ECO:0000256" key="2">
    <source>
        <dbReference type="ARBA" id="ARBA00022737"/>
    </source>
</evidence>
<accession>A0A2T7A3F2</accession>
<feature type="compositionally biased region" description="Polar residues" evidence="7">
    <location>
        <begin position="377"/>
        <end position="403"/>
    </location>
</feature>
<evidence type="ECO:0000259" key="8">
    <source>
        <dbReference type="PROSITE" id="PS50157"/>
    </source>
</evidence>
<keyword evidence="10" id="KW-1185">Reference proteome</keyword>
<dbReference type="Pfam" id="PF00096">
    <property type="entry name" value="zf-C2H2"/>
    <property type="match status" value="1"/>
</dbReference>
<feature type="region of interest" description="Disordered" evidence="7">
    <location>
        <begin position="326"/>
        <end position="422"/>
    </location>
</feature>
<dbReference type="OrthoDB" id="427030at2759"/>
<feature type="compositionally biased region" description="Polar residues" evidence="7">
    <location>
        <begin position="247"/>
        <end position="256"/>
    </location>
</feature>
<dbReference type="Gene3D" id="3.30.160.60">
    <property type="entry name" value="Classic Zinc Finger"/>
    <property type="match status" value="2"/>
</dbReference>
<feature type="compositionally biased region" description="Polar residues" evidence="7">
    <location>
        <begin position="194"/>
        <end position="220"/>
    </location>
</feature>
<evidence type="ECO:0000256" key="4">
    <source>
        <dbReference type="ARBA" id="ARBA00022833"/>
    </source>
</evidence>
<dbReference type="SUPFAM" id="SSF57667">
    <property type="entry name" value="beta-beta-alpha zinc fingers"/>
    <property type="match status" value="1"/>
</dbReference>
<dbReference type="Proteomes" id="UP000244722">
    <property type="component" value="Unassembled WGS sequence"/>
</dbReference>
<dbReference type="STRING" id="42251.A0A2T7A3F2"/>
<sequence length="467" mass="50658">MPMDRSPDCMDLDVGDDRRETAWWEDLTKNSVRMQELVGNLNPACFPIDETRPCSEVEIALERMYYDLHPSHARGAHLLTFRTACAHIIPIINISRQNAGGSAGGMGAFTSTMSSFLREGYPESAPFNGEALHSRAGDDAGDESSIPSSHGGAGSLRSGVPLSLHERPRTGDRSHPCDSQPHTHPPYGNPATPTPSDSTKCSPGRSNSGSPHPSGGTDSYLSADENIRSYPFSPALTSPRRSRANSHSRSVLNQGQPPIHTGHHFDVPPPRSSNGTGPGGQHKCDACGKAFPYLSKLKDHKHIHRPDKPLPCNYPDCLKSFKRPRELQAHRKTHSRKSQFVGIPAQPGIPRDPQRVPHPHPHPPAPYALAPPRQPPSSTGYDGGSPTSELLDSDRTSSASPRESTFSRSSTPASSHTDGGVAILEPLVADTLAVDRQREVDRTDTEQTGISDRLHERLNRQLFPGLA</sequence>
<feature type="region of interest" description="Disordered" evidence="7">
    <location>
        <begin position="120"/>
        <end position="282"/>
    </location>
</feature>
<keyword evidence="1" id="KW-0479">Metal-binding</keyword>
<dbReference type="EMBL" id="NESQ01000032">
    <property type="protein sequence ID" value="PUU82230.1"/>
    <property type="molecule type" value="Genomic_DNA"/>
</dbReference>
<feature type="domain" description="C2H2-type" evidence="8">
    <location>
        <begin position="282"/>
        <end position="309"/>
    </location>
</feature>
<dbReference type="SMART" id="SM00355">
    <property type="entry name" value="ZnF_C2H2"/>
    <property type="match status" value="2"/>
</dbReference>
<keyword evidence="3 6" id="KW-0863">Zinc-finger</keyword>
<organism evidence="9 10">
    <name type="scientific">Tuber borchii</name>
    <name type="common">White truffle</name>
    <dbReference type="NCBI Taxonomy" id="42251"/>
    <lineage>
        <taxon>Eukaryota</taxon>
        <taxon>Fungi</taxon>
        <taxon>Dikarya</taxon>
        <taxon>Ascomycota</taxon>
        <taxon>Pezizomycotina</taxon>
        <taxon>Pezizomycetes</taxon>
        <taxon>Pezizales</taxon>
        <taxon>Tuberaceae</taxon>
        <taxon>Tuber</taxon>
    </lineage>
</organism>
<dbReference type="AlphaFoldDB" id="A0A2T7A3F2"/>
<evidence type="ECO:0000256" key="1">
    <source>
        <dbReference type="ARBA" id="ARBA00022723"/>
    </source>
</evidence>
<dbReference type="GO" id="GO:0000981">
    <property type="term" value="F:DNA-binding transcription factor activity, RNA polymerase II-specific"/>
    <property type="evidence" value="ECO:0007669"/>
    <property type="project" value="TreeGrafter"/>
</dbReference>
<dbReference type="PANTHER" id="PTHR14003:SF19">
    <property type="entry name" value="YY2 TRANSCRIPTION FACTOR"/>
    <property type="match status" value="1"/>
</dbReference>
<protein>
    <recommendedName>
        <fullName evidence="5">C2H2 type master regulator of conidiophore development brlA</fullName>
    </recommendedName>
</protein>
<dbReference type="PROSITE" id="PS00028">
    <property type="entry name" value="ZINC_FINGER_C2H2_1"/>
    <property type="match status" value="2"/>
</dbReference>
<reference evidence="9 10" key="1">
    <citation type="submission" date="2017-04" db="EMBL/GenBank/DDBJ databases">
        <title>Draft genome sequence of Tuber borchii Vittad., a whitish edible truffle.</title>
        <authorList>
            <consortium name="DOE Joint Genome Institute"/>
            <person name="Murat C."/>
            <person name="Kuo A."/>
            <person name="Barry K.W."/>
            <person name="Clum A."/>
            <person name="Dockter R.B."/>
            <person name="Fauchery L."/>
            <person name="Iotti M."/>
            <person name="Kohler A."/>
            <person name="Labutti K."/>
            <person name="Lindquist E.A."/>
            <person name="Lipzen A."/>
            <person name="Ohm R.A."/>
            <person name="Wang M."/>
            <person name="Grigoriev I.V."/>
            <person name="Zambonelli A."/>
            <person name="Martin F.M."/>
        </authorList>
    </citation>
    <scope>NUCLEOTIDE SEQUENCE [LARGE SCALE GENOMIC DNA]</scope>
    <source>
        <strain evidence="9 10">Tbo3840</strain>
    </source>
</reference>
<dbReference type="InterPro" id="IPR013087">
    <property type="entry name" value="Znf_C2H2_type"/>
</dbReference>
<feature type="compositionally biased region" description="Basic and acidic residues" evidence="7">
    <location>
        <begin position="435"/>
        <end position="445"/>
    </location>
</feature>
<dbReference type="GO" id="GO:0000978">
    <property type="term" value="F:RNA polymerase II cis-regulatory region sequence-specific DNA binding"/>
    <property type="evidence" value="ECO:0007669"/>
    <property type="project" value="TreeGrafter"/>
</dbReference>
<evidence type="ECO:0000256" key="5">
    <source>
        <dbReference type="ARBA" id="ARBA00044085"/>
    </source>
</evidence>
<feature type="domain" description="C2H2-type" evidence="8">
    <location>
        <begin position="310"/>
        <end position="339"/>
    </location>
</feature>
<name>A0A2T7A3F2_TUBBO</name>
<evidence type="ECO:0000256" key="3">
    <source>
        <dbReference type="ARBA" id="ARBA00022771"/>
    </source>
</evidence>
<feature type="region of interest" description="Disordered" evidence="7">
    <location>
        <begin position="435"/>
        <end position="467"/>
    </location>
</feature>
<feature type="compositionally biased region" description="Low complexity" evidence="7">
    <location>
        <begin position="404"/>
        <end position="417"/>
    </location>
</feature>
<dbReference type="PANTHER" id="PTHR14003">
    <property type="entry name" value="TRANSCRIPTIONAL REPRESSOR PROTEIN YY"/>
    <property type="match status" value="1"/>
</dbReference>
<evidence type="ECO:0000256" key="6">
    <source>
        <dbReference type="PROSITE-ProRule" id="PRU00042"/>
    </source>
</evidence>
<dbReference type="GO" id="GO:0008270">
    <property type="term" value="F:zinc ion binding"/>
    <property type="evidence" value="ECO:0007669"/>
    <property type="project" value="UniProtKB-KW"/>
</dbReference>
<feature type="compositionally biased region" description="Basic and acidic residues" evidence="7">
    <location>
        <begin position="164"/>
        <end position="176"/>
    </location>
</feature>
<evidence type="ECO:0000313" key="9">
    <source>
        <dbReference type="EMBL" id="PUU82230.1"/>
    </source>
</evidence>
<gene>
    <name evidence="9" type="ORF">B9Z19DRAFT_1099326</name>
</gene>
<keyword evidence="2" id="KW-0677">Repeat</keyword>
<evidence type="ECO:0000256" key="7">
    <source>
        <dbReference type="SAM" id="MobiDB-lite"/>
    </source>
</evidence>